<gene>
    <name evidence="2" type="ORF">CCMP2556_LOCUS38799</name>
</gene>
<dbReference type="EMBL" id="CAXAMN010023583">
    <property type="protein sequence ID" value="CAK9078687.1"/>
    <property type="molecule type" value="Genomic_DNA"/>
</dbReference>
<feature type="chain" id="PRO_5045588492" evidence="1">
    <location>
        <begin position="21"/>
        <end position="255"/>
    </location>
</feature>
<keyword evidence="1" id="KW-0732">Signal</keyword>
<name>A0ABP0PRL8_9DINO</name>
<comment type="caution">
    <text evidence="2">The sequence shown here is derived from an EMBL/GenBank/DDBJ whole genome shotgun (WGS) entry which is preliminary data.</text>
</comment>
<reference evidence="2 3" key="1">
    <citation type="submission" date="2024-02" db="EMBL/GenBank/DDBJ databases">
        <authorList>
            <person name="Chen Y."/>
            <person name="Shah S."/>
            <person name="Dougan E. K."/>
            <person name="Thang M."/>
            <person name="Chan C."/>
        </authorList>
    </citation>
    <scope>NUCLEOTIDE SEQUENCE [LARGE SCALE GENOMIC DNA]</scope>
</reference>
<evidence type="ECO:0000313" key="2">
    <source>
        <dbReference type="EMBL" id="CAK9078687.1"/>
    </source>
</evidence>
<protein>
    <submittedName>
        <fullName evidence="2">Uncharacterized protein</fullName>
    </submittedName>
</protein>
<accession>A0ABP0PRL8</accession>
<organism evidence="2 3">
    <name type="scientific">Durusdinium trenchii</name>
    <dbReference type="NCBI Taxonomy" id="1381693"/>
    <lineage>
        <taxon>Eukaryota</taxon>
        <taxon>Sar</taxon>
        <taxon>Alveolata</taxon>
        <taxon>Dinophyceae</taxon>
        <taxon>Suessiales</taxon>
        <taxon>Symbiodiniaceae</taxon>
        <taxon>Durusdinium</taxon>
    </lineage>
</organism>
<dbReference type="Proteomes" id="UP001642484">
    <property type="component" value="Unassembled WGS sequence"/>
</dbReference>
<keyword evidence="3" id="KW-1185">Reference proteome</keyword>
<proteinExistence type="predicted"/>
<feature type="signal peptide" evidence="1">
    <location>
        <begin position="1"/>
        <end position="20"/>
    </location>
</feature>
<evidence type="ECO:0000313" key="3">
    <source>
        <dbReference type="Proteomes" id="UP001642484"/>
    </source>
</evidence>
<sequence length="255" mass="27845">MLSLRAVLWLLLGQAHVAHADVNCSRSNCAHADFLCGEFREPCKALGPPSFGIQLWQTAVSFFAPNRSYRRIEQSHFDQAACEAGNAWIEVIYEGSWQEHGGSPHVLSTSLASRRVTSTIVRLLEEQPCLTPVNILPPARCFDAGAVLEAACPCNGRNWTSGNATNISVFCSPQECPLIHEVYLTKTQYFSYNASEAQACFLSANSDQGLGWQSPQDVCLDRLGFLSCPASPLTVSKTALSWHFGVLPLALLSLL</sequence>
<evidence type="ECO:0000256" key="1">
    <source>
        <dbReference type="SAM" id="SignalP"/>
    </source>
</evidence>